<sequence>MRLLKTQSFLIRVPAIDYVISLDYLTQPDYGAATPKFPSLPLPVVDSINLPAQQASTLAHTAISSLDHLRASIRAVFDGGDPVIIQRVQPARAAKAPPPRIMFL</sequence>
<evidence type="ECO:0000313" key="1">
    <source>
        <dbReference type="EMBL" id="KAK8041140.1"/>
    </source>
</evidence>
<keyword evidence="2" id="KW-1185">Reference proteome</keyword>
<reference evidence="1 2" key="1">
    <citation type="submission" date="2023-01" db="EMBL/GenBank/DDBJ databases">
        <title>Analysis of 21 Apiospora genomes using comparative genomics revels a genus with tremendous synthesis potential of carbohydrate active enzymes and secondary metabolites.</title>
        <authorList>
            <person name="Sorensen T."/>
        </authorList>
    </citation>
    <scope>NUCLEOTIDE SEQUENCE [LARGE SCALE GENOMIC DNA]</scope>
    <source>
        <strain evidence="1 2">CBS 135458</strain>
    </source>
</reference>
<dbReference type="Proteomes" id="UP001480595">
    <property type="component" value="Unassembled WGS sequence"/>
</dbReference>
<comment type="caution">
    <text evidence="1">The sequence shown here is derived from an EMBL/GenBank/DDBJ whole genome shotgun (WGS) entry which is preliminary data.</text>
</comment>
<name>A0ABR1T3G2_9PEZI</name>
<dbReference type="GeneID" id="92098619"/>
<evidence type="ECO:0000313" key="2">
    <source>
        <dbReference type="Proteomes" id="UP001480595"/>
    </source>
</evidence>
<gene>
    <name evidence="1" type="ORF">PG994_014147</name>
</gene>
<accession>A0ABR1T3G2</accession>
<dbReference type="RefSeq" id="XP_066708685.1">
    <property type="nucleotide sequence ID" value="XM_066865556.1"/>
</dbReference>
<proteinExistence type="predicted"/>
<protein>
    <submittedName>
        <fullName evidence="1">Uncharacterized protein</fullName>
    </submittedName>
</protein>
<organism evidence="1 2">
    <name type="scientific">Apiospora phragmitis</name>
    <dbReference type="NCBI Taxonomy" id="2905665"/>
    <lineage>
        <taxon>Eukaryota</taxon>
        <taxon>Fungi</taxon>
        <taxon>Dikarya</taxon>
        <taxon>Ascomycota</taxon>
        <taxon>Pezizomycotina</taxon>
        <taxon>Sordariomycetes</taxon>
        <taxon>Xylariomycetidae</taxon>
        <taxon>Amphisphaeriales</taxon>
        <taxon>Apiosporaceae</taxon>
        <taxon>Apiospora</taxon>
    </lineage>
</organism>
<dbReference type="EMBL" id="JAQQWL010000015">
    <property type="protein sequence ID" value="KAK8041140.1"/>
    <property type="molecule type" value="Genomic_DNA"/>
</dbReference>